<keyword evidence="10" id="KW-1185">Reference proteome</keyword>
<evidence type="ECO:0000259" key="8">
    <source>
        <dbReference type="Pfam" id="PF04101"/>
    </source>
</evidence>
<keyword evidence="5" id="KW-0328">Glycosyltransferase</keyword>
<dbReference type="PANTHER" id="PTHR12867:SF6">
    <property type="entry name" value="N-ACETYLGLUCOSAMINYLDIPHOSPHODOLICHOL N-ACETYLGLUCOSAMINYLTRANSFERASE"/>
    <property type="match status" value="1"/>
</dbReference>
<sequence>MAGLSVFVTVGTTHFDALIQAVVDEGTLEALQHKGYSKVTLQIGHGKFTPPEGQHQGVALSHFRLKPSVAEDFAAADLVVSHAGAGSCLEALQAGKPLVAVVNNTLMNNHQIELAEELANNGYCFFCYPETLQETIAKLDLSQLKLYSPGQPRLLAEYLDSVIKPVCMGRVSPMTLLLPSGASLQRR</sequence>
<proteinExistence type="inferred from homology"/>
<gene>
    <name evidence="9" type="ORF">O3P69_016711</name>
</gene>
<dbReference type="Pfam" id="PF04101">
    <property type="entry name" value="Glyco_tran_28_C"/>
    <property type="match status" value="1"/>
</dbReference>
<dbReference type="Proteomes" id="UP001487740">
    <property type="component" value="Unassembled WGS sequence"/>
</dbReference>
<dbReference type="InterPro" id="IPR007235">
    <property type="entry name" value="Glyco_trans_28_C"/>
</dbReference>
<evidence type="ECO:0000256" key="6">
    <source>
        <dbReference type="ARBA" id="ARBA00022679"/>
    </source>
</evidence>
<evidence type="ECO:0000256" key="5">
    <source>
        <dbReference type="ARBA" id="ARBA00022676"/>
    </source>
</evidence>
<evidence type="ECO:0000256" key="1">
    <source>
        <dbReference type="ARBA" id="ARBA00004240"/>
    </source>
</evidence>
<evidence type="ECO:0000256" key="4">
    <source>
        <dbReference type="ARBA" id="ARBA00017468"/>
    </source>
</evidence>
<evidence type="ECO:0000313" key="9">
    <source>
        <dbReference type="EMBL" id="KAK8380283.1"/>
    </source>
</evidence>
<dbReference type="AlphaFoldDB" id="A0AAW0SZ54"/>
<evidence type="ECO:0000256" key="7">
    <source>
        <dbReference type="ARBA" id="ARBA00022824"/>
    </source>
</evidence>
<dbReference type="Gene3D" id="3.40.50.2000">
    <property type="entry name" value="Glycogen Phosphorylase B"/>
    <property type="match status" value="1"/>
</dbReference>
<dbReference type="GO" id="GO:0006488">
    <property type="term" value="P:dolichol-linked oligosaccharide biosynthetic process"/>
    <property type="evidence" value="ECO:0007669"/>
    <property type="project" value="InterPro"/>
</dbReference>
<accession>A0AAW0SZ54</accession>
<protein>
    <recommendedName>
        <fullName evidence="4">UDP-N-acetylglucosamine transferase subunit ALG13</fullName>
        <ecNumber evidence="3">2.4.1.141</ecNumber>
    </recommendedName>
</protein>
<evidence type="ECO:0000256" key="2">
    <source>
        <dbReference type="ARBA" id="ARBA00006962"/>
    </source>
</evidence>
<dbReference type="InterPro" id="IPR039042">
    <property type="entry name" value="Alg13-like"/>
</dbReference>
<evidence type="ECO:0000256" key="3">
    <source>
        <dbReference type="ARBA" id="ARBA00012614"/>
    </source>
</evidence>
<organism evidence="9 10">
    <name type="scientific">Scylla paramamosain</name>
    <name type="common">Mud crab</name>
    <dbReference type="NCBI Taxonomy" id="85552"/>
    <lineage>
        <taxon>Eukaryota</taxon>
        <taxon>Metazoa</taxon>
        <taxon>Ecdysozoa</taxon>
        <taxon>Arthropoda</taxon>
        <taxon>Crustacea</taxon>
        <taxon>Multicrustacea</taxon>
        <taxon>Malacostraca</taxon>
        <taxon>Eumalacostraca</taxon>
        <taxon>Eucarida</taxon>
        <taxon>Decapoda</taxon>
        <taxon>Pleocyemata</taxon>
        <taxon>Brachyura</taxon>
        <taxon>Eubrachyura</taxon>
        <taxon>Portunoidea</taxon>
        <taxon>Portunidae</taxon>
        <taxon>Portuninae</taxon>
        <taxon>Scylla</taxon>
    </lineage>
</organism>
<dbReference type="EMBL" id="JARAKH010000042">
    <property type="protein sequence ID" value="KAK8380283.1"/>
    <property type="molecule type" value="Genomic_DNA"/>
</dbReference>
<dbReference type="PANTHER" id="PTHR12867">
    <property type="entry name" value="GLYCOSYL TRANSFERASE-RELATED"/>
    <property type="match status" value="1"/>
</dbReference>
<evidence type="ECO:0000313" key="10">
    <source>
        <dbReference type="Proteomes" id="UP001487740"/>
    </source>
</evidence>
<dbReference type="SUPFAM" id="SSF53756">
    <property type="entry name" value="UDP-Glycosyltransferase/glycogen phosphorylase"/>
    <property type="match status" value="1"/>
</dbReference>
<feature type="domain" description="Glycosyl transferase family 28 C-terminal" evidence="8">
    <location>
        <begin position="6"/>
        <end position="148"/>
    </location>
</feature>
<keyword evidence="6" id="KW-0808">Transferase</keyword>
<dbReference type="GO" id="GO:0004577">
    <property type="term" value="F:N-acetylglucosaminyldiphosphodolichol N-acetylglucosaminyltransferase activity"/>
    <property type="evidence" value="ECO:0007669"/>
    <property type="project" value="UniProtKB-EC"/>
</dbReference>
<keyword evidence="7" id="KW-0256">Endoplasmic reticulum</keyword>
<dbReference type="GO" id="GO:0005783">
    <property type="term" value="C:endoplasmic reticulum"/>
    <property type="evidence" value="ECO:0007669"/>
    <property type="project" value="UniProtKB-SubCell"/>
</dbReference>
<comment type="similarity">
    <text evidence="2">Belongs to the glycosyltransferase 28 family.</text>
</comment>
<reference evidence="9 10" key="1">
    <citation type="submission" date="2023-03" db="EMBL/GenBank/DDBJ databases">
        <title>High-quality genome of Scylla paramamosain provides insights in environmental adaptation.</title>
        <authorList>
            <person name="Zhang L."/>
        </authorList>
    </citation>
    <scope>NUCLEOTIDE SEQUENCE [LARGE SCALE GENOMIC DNA]</scope>
    <source>
        <strain evidence="9">LZ_2023a</strain>
        <tissue evidence="9">Muscle</tissue>
    </source>
</reference>
<dbReference type="EC" id="2.4.1.141" evidence="3"/>
<comment type="caution">
    <text evidence="9">The sequence shown here is derived from an EMBL/GenBank/DDBJ whole genome shotgun (WGS) entry which is preliminary data.</text>
</comment>
<name>A0AAW0SZ54_SCYPA</name>
<comment type="subcellular location">
    <subcellularLocation>
        <location evidence="1">Endoplasmic reticulum</location>
    </subcellularLocation>
</comment>